<reference evidence="1 2" key="1">
    <citation type="submission" date="2013-04" db="EMBL/GenBank/DDBJ databases">
        <title>Gluconobacter oxydans NBRC 3293 whole genome sequence.</title>
        <authorList>
            <person name="Matsutani M."/>
            <person name="Yakushi T."/>
            <person name="Matsushita K."/>
        </authorList>
    </citation>
    <scope>NUCLEOTIDE SEQUENCE [LARGE SCALE GENOMIC DNA]</scope>
    <source>
        <strain evidence="1 2">NBRC 3293</strain>
    </source>
</reference>
<evidence type="ECO:0000313" key="1">
    <source>
        <dbReference type="EMBL" id="GEM15769.1"/>
    </source>
</evidence>
<evidence type="ECO:0000313" key="2">
    <source>
        <dbReference type="Proteomes" id="UP000484858"/>
    </source>
</evidence>
<name>A0A829X241_GLUOY</name>
<dbReference type="AlphaFoldDB" id="A0A829X241"/>
<sequence>MVLNGFKRRAIKEIMKQAVAQVVMTGQVVCASVELTKRLAVLHDMAVVGLVGDFPFECHAAAAFSRCRALTIEDFDTRAICAAFR</sequence>
<proteinExistence type="predicted"/>
<gene>
    <name evidence="1" type="ORF">NBRC3293_0266</name>
</gene>
<dbReference type="Proteomes" id="UP000484858">
    <property type="component" value="Unassembled WGS sequence"/>
</dbReference>
<accession>A0A829X241</accession>
<protein>
    <submittedName>
        <fullName evidence="1">Uncharacterized protein</fullName>
    </submittedName>
</protein>
<organism evidence="1 2">
    <name type="scientific">Gluconobacter oxydans NBRC 3293</name>
    <dbReference type="NCBI Taxonomy" id="1315969"/>
    <lineage>
        <taxon>Bacteria</taxon>
        <taxon>Pseudomonadati</taxon>
        <taxon>Pseudomonadota</taxon>
        <taxon>Alphaproteobacteria</taxon>
        <taxon>Acetobacterales</taxon>
        <taxon>Acetobacteraceae</taxon>
        <taxon>Gluconobacter</taxon>
    </lineage>
</organism>
<comment type="caution">
    <text evidence="1">The sequence shown here is derived from an EMBL/GenBank/DDBJ whole genome shotgun (WGS) entry which is preliminary data.</text>
</comment>
<dbReference type="EMBL" id="BARJ01000002">
    <property type="protein sequence ID" value="GEM15769.1"/>
    <property type="molecule type" value="Genomic_DNA"/>
</dbReference>